<dbReference type="InterPro" id="IPR050187">
    <property type="entry name" value="Lipid_Phosphate_FormReg"/>
</dbReference>
<feature type="domain" description="DAGKc" evidence="3">
    <location>
        <begin position="23"/>
        <end position="153"/>
    </location>
</feature>
<organism evidence="4">
    <name type="scientific">uncultured Solirubrobacteraceae bacterium</name>
    <dbReference type="NCBI Taxonomy" id="1162706"/>
    <lineage>
        <taxon>Bacteria</taxon>
        <taxon>Bacillati</taxon>
        <taxon>Actinomycetota</taxon>
        <taxon>Thermoleophilia</taxon>
        <taxon>Solirubrobacterales</taxon>
        <taxon>Solirubrobacteraceae</taxon>
        <taxon>environmental samples</taxon>
    </lineage>
</organism>
<dbReference type="Pfam" id="PF00781">
    <property type="entry name" value="DAGK_cat"/>
    <property type="match status" value="1"/>
</dbReference>
<keyword evidence="4" id="KW-0418">Kinase</keyword>
<sequence>MPASPPLDTLEKLSDAFALEAPVEKRRMLVIVNPYATTVSDRLRTLVVSALSSRYEVTAFDTQRQGHATELTREAAGEGYDVVVALGGDGTLNEAANGLAGTGIPLTHLPGGATNVFCKMLGMPGEIVDATEHLLRVADDWRPRQVDLARAND</sequence>
<gene>
    <name evidence="4" type="ORF">AVDCRST_MAG85-3455</name>
</gene>
<evidence type="ECO:0000259" key="3">
    <source>
        <dbReference type="PROSITE" id="PS50146"/>
    </source>
</evidence>
<evidence type="ECO:0000256" key="1">
    <source>
        <dbReference type="ARBA" id="ARBA00001946"/>
    </source>
</evidence>
<reference evidence="4" key="1">
    <citation type="submission" date="2020-02" db="EMBL/GenBank/DDBJ databases">
        <authorList>
            <person name="Meier V. D."/>
        </authorList>
    </citation>
    <scope>NUCLEOTIDE SEQUENCE</scope>
    <source>
        <strain evidence="4">AVDCRST_MAG85</strain>
    </source>
</reference>
<keyword evidence="4" id="KW-0808">Transferase</keyword>
<evidence type="ECO:0000256" key="2">
    <source>
        <dbReference type="ARBA" id="ARBA00005983"/>
    </source>
</evidence>
<dbReference type="EMBL" id="CADCVT010000380">
    <property type="protein sequence ID" value="CAA9528509.1"/>
    <property type="molecule type" value="Genomic_DNA"/>
</dbReference>
<dbReference type="AlphaFoldDB" id="A0A6J4TQZ2"/>
<dbReference type="SUPFAM" id="SSF111331">
    <property type="entry name" value="NAD kinase/diacylglycerol kinase-like"/>
    <property type="match status" value="1"/>
</dbReference>
<dbReference type="PANTHER" id="PTHR12358:SF54">
    <property type="entry name" value="SPHINGOSINE KINASE RELATED PROTEIN"/>
    <property type="match status" value="1"/>
</dbReference>
<dbReference type="InterPro" id="IPR001206">
    <property type="entry name" value="Diacylglycerol_kinase_cat_dom"/>
</dbReference>
<accession>A0A6J4TQZ2</accession>
<dbReference type="GO" id="GO:0016301">
    <property type="term" value="F:kinase activity"/>
    <property type="evidence" value="ECO:0007669"/>
    <property type="project" value="UniProtKB-KW"/>
</dbReference>
<evidence type="ECO:0000313" key="4">
    <source>
        <dbReference type="EMBL" id="CAA9528509.1"/>
    </source>
</evidence>
<dbReference type="PROSITE" id="PS50146">
    <property type="entry name" value="DAGK"/>
    <property type="match status" value="1"/>
</dbReference>
<feature type="non-terminal residue" evidence="4">
    <location>
        <position position="153"/>
    </location>
</feature>
<comment type="cofactor">
    <cofactor evidence="1">
        <name>Mg(2+)</name>
        <dbReference type="ChEBI" id="CHEBI:18420"/>
    </cofactor>
</comment>
<dbReference type="InterPro" id="IPR017438">
    <property type="entry name" value="ATP-NAD_kinase_N"/>
</dbReference>
<dbReference type="InterPro" id="IPR016064">
    <property type="entry name" value="NAD/diacylglycerol_kinase_sf"/>
</dbReference>
<dbReference type="Gene3D" id="3.40.50.10330">
    <property type="entry name" value="Probable inorganic polyphosphate/atp-NAD kinase, domain 1"/>
    <property type="match status" value="1"/>
</dbReference>
<protein>
    <submittedName>
        <fullName evidence="4">Diacylglycerol kinase, catalytic region</fullName>
    </submittedName>
</protein>
<comment type="similarity">
    <text evidence="2">Belongs to the diacylglycerol/lipid kinase family.</text>
</comment>
<dbReference type="SMART" id="SM00046">
    <property type="entry name" value="DAGKc"/>
    <property type="match status" value="1"/>
</dbReference>
<dbReference type="PANTHER" id="PTHR12358">
    <property type="entry name" value="SPHINGOSINE KINASE"/>
    <property type="match status" value="1"/>
</dbReference>
<proteinExistence type="inferred from homology"/>
<name>A0A6J4TQZ2_9ACTN</name>